<dbReference type="InterPro" id="IPR027939">
    <property type="entry name" value="NMT1/THI5"/>
</dbReference>
<evidence type="ECO:0000259" key="3">
    <source>
        <dbReference type="Pfam" id="PF09084"/>
    </source>
</evidence>
<dbReference type="EMBL" id="JALPRK010000031">
    <property type="protein sequence ID" value="MCK8489893.1"/>
    <property type="molecule type" value="Genomic_DNA"/>
</dbReference>
<comment type="caution">
    <text evidence="4">The sequence shown here is derived from an EMBL/GenBank/DDBJ whole genome shotgun (WGS) entry which is preliminary data.</text>
</comment>
<feature type="domain" description="SsuA/THI5-like" evidence="3">
    <location>
        <begin position="94"/>
        <end position="297"/>
    </location>
</feature>
<name>A0A9X1Y5Q1_9BACL</name>
<keyword evidence="2" id="KW-0732">Signal</keyword>
<proteinExistence type="predicted"/>
<dbReference type="RefSeq" id="WP_248553874.1">
    <property type="nucleotide sequence ID" value="NZ_JALPRK010000031.1"/>
</dbReference>
<keyword evidence="5" id="KW-1185">Reference proteome</keyword>
<organism evidence="4 5">
    <name type="scientific">Paenibacillus mellifer</name>
    <dbReference type="NCBI Taxonomy" id="2937794"/>
    <lineage>
        <taxon>Bacteria</taxon>
        <taxon>Bacillati</taxon>
        <taxon>Bacillota</taxon>
        <taxon>Bacilli</taxon>
        <taxon>Bacillales</taxon>
        <taxon>Paenibacillaceae</taxon>
        <taxon>Paenibacillus</taxon>
    </lineage>
</organism>
<evidence type="ECO:0000256" key="2">
    <source>
        <dbReference type="SAM" id="SignalP"/>
    </source>
</evidence>
<feature type="signal peptide" evidence="2">
    <location>
        <begin position="1"/>
        <end position="23"/>
    </location>
</feature>
<protein>
    <submittedName>
        <fullName evidence="4">ABC transporter substrate-binding protein</fullName>
    </submittedName>
</protein>
<gene>
    <name evidence="4" type="ORF">M0651_22225</name>
</gene>
<feature type="chain" id="PRO_5040958501" evidence="2">
    <location>
        <begin position="24"/>
        <end position="384"/>
    </location>
</feature>
<accession>A0A9X1Y5Q1</accession>
<evidence type="ECO:0000256" key="1">
    <source>
        <dbReference type="SAM" id="MobiDB-lite"/>
    </source>
</evidence>
<feature type="region of interest" description="Disordered" evidence="1">
    <location>
        <begin position="31"/>
        <end position="61"/>
    </location>
</feature>
<dbReference type="Pfam" id="PF09084">
    <property type="entry name" value="NMT1"/>
    <property type="match status" value="1"/>
</dbReference>
<feature type="compositionally biased region" description="Low complexity" evidence="1">
    <location>
        <begin position="31"/>
        <end position="49"/>
    </location>
</feature>
<dbReference type="Proteomes" id="UP001139534">
    <property type="component" value="Unassembled WGS sequence"/>
</dbReference>
<dbReference type="AlphaFoldDB" id="A0A9X1Y5Q1"/>
<sequence length="384" mass="40852">MEKSKKMPLLLVLMMLTVMMLSACGSSGKAPTPAANAAAEHGAGEASNSDESANGSAEDGPVDWEARKKLNEAAGEITYITGYYYAASPPDIEVVMAQELGYFKELGLNVKIMPGLDSEGMKFLAAGQAQIASAGTPSLVIQSVSNGADIKGIATFGSTGTSAIMVMSDSGLKEPKDLVGKMLGYHGAMPANVVAMFKNSGVDPTEVKGVSVGYDPTVLSSGQVDALTVYKSNEPYLMQQMGVEVSIIDPGQFGAETSFGVLTVNNKFAEAHPTAVEDFLRAVSRAHNYAVSHGDEALKVMASKSDSVYDLPTETNRWSVESNLVGQSRIPGHGVAWMAEEQWSREIEMLSTAGVIKKRLPVEQVMNNAYIDSIYDGEMLIWPE</sequence>
<dbReference type="PANTHER" id="PTHR31528">
    <property type="entry name" value="4-AMINO-5-HYDROXYMETHYL-2-METHYLPYRIMIDINE PHOSPHATE SYNTHASE THI11-RELATED"/>
    <property type="match status" value="1"/>
</dbReference>
<evidence type="ECO:0000313" key="5">
    <source>
        <dbReference type="Proteomes" id="UP001139534"/>
    </source>
</evidence>
<reference evidence="4" key="1">
    <citation type="submission" date="2022-04" db="EMBL/GenBank/DDBJ databases">
        <authorList>
            <person name="Seo M.-J."/>
        </authorList>
    </citation>
    <scope>NUCLEOTIDE SEQUENCE</scope>
    <source>
        <strain evidence="4">MBLB2552</strain>
    </source>
</reference>
<dbReference type="InterPro" id="IPR015168">
    <property type="entry name" value="SsuA/THI5"/>
</dbReference>
<evidence type="ECO:0000313" key="4">
    <source>
        <dbReference type="EMBL" id="MCK8489893.1"/>
    </source>
</evidence>
<dbReference type="GO" id="GO:0009228">
    <property type="term" value="P:thiamine biosynthetic process"/>
    <property type="evidence" value="ECO:0007669"/>
    <property type="project" value="InterPro"/>
</dbReference>
<dbReference type="PROSITE" id="PS51257">
    <property type="entry name" value="PROKAR_LIPOPROTEIN"/>
    <property type="match status" value="1"/>
</dbReference>
<dbReference type="SUPFAM" id="SSF53850">
    <property type="entry name" value="Periplasmic binding protein-like II"/>
    <property type="match status" value="1"/>
</dbReference>
<dbReference type="PANTHER" id="PTHR31528:SF3">
    <property type="entry name" value="THIAMINE BIOSYNTHESIS PROTEIN HI_0357-RELATED"/>
    <property type="match status" value="1"/>
</dbReference>
<dbReference type="Gene3D" id="3.40.190.10">
    <property type="entry name" value="Periplasmic binding protein-like II"/>
    <property type="match status" value="2"/>
</dbReference>